<dbReference type="RefSeq" id="WP_205133930.1">
    <property type="nucleotide sequence ID" value="NZ_JACSNT010000010.1"/>
</dbReference>
<gene>
    <name evidence="11 12" type="primary">cobT</name>
    <name evidence="12" type="ORF">H9X83_08805</name>
</gene>
<dbReference type="CDD" id="cd02439">
    <property type="entry name" value="DMB-PRT_CobT"/>
    <property type="match status" value="1"/>
</dbReference>
<reference evidence="12 13" key="1">
    <citation type="journal article" date="2021" name="Sci. Rep.">
        <title>The distribution of antibiotic resistance genes in chicken gut microbiota commensals.</title>
        <authorList>
            <person name="Juricova H."/>
            <person name="Matiasovicova J."/>
            <person name="Kubasova T."/>
            <person name="Cejkova D."/>
            <person name="Rychlik I."/>
        </authorList>
    </citation>
    <scope>NUCLEOTIDE SEQUENCE [LARGE SCALE GENOMIC DNA]</scope>
    <source>
        <strain evidence="12 13">An431b</strain>
    </source>
</reference>
<feature type="active site" description="Proton acceptor" evidence="11">
    <location>
        <position position="321"/>
    </location>
</feature>
<comment type="function">
    <text evidence="1 11">Catalyzes the synthesis of alpha-ribazole-5'-phosphate from nicotinate mononucleotide (NAMN) and 5,6-dimethylbenzimidazole (DMB).</text>
</comment>
<evidence type="ECO:0000256" key="10">
    <source>
        <dbReference type="ARBA" id="ARBA00047340"/>
    </source>
</evidence>
<evidence type="ECO:0000256" key="2">
    <source>
        <dbReference type="ARBA" id="ARBA00005049"/>
    </source>
</evidence>
<accession>A0ABS2G9U0</accession>
<comment type="similarity">
    <text evidence="3 11">Belongs to the CobT family.</text>
</comment>
<evidence type="ECO:0000256" key="7">
    <source>
        <dbReference type="ARBA" id="ARBA00022676"/>
    </source>
</evidence>
<dbReference type="InterPro" id="IPR017846">
    <property type="entry name" value="Nict_dMeBzImd_PRibTrfase_bact"/>
</dbReference>
<evidence type="ECO:0000256" key="9">
    <source>
        <dbReference type="ARBA" id="ARBA00030686"/>
    </source>
</evidence>
<dbReference type="NCBIfam" id="NF000996">
    <property type="entry name" value="PRK00105.1"/>
    <property type="match status" value="1"/>
</dbReference>
<dbReference type="PANTHER" id="PTHR43463:SF1">
    <property type="entry name" value="NICOTINATE-NUCLEOTIDE--DIMETHYLBENZIMIDAZOLE PHOSPHORIBOSYLTRANSFERASE"/>
    <property type="match status" value="1"/>
</dbReference>
<evidence type="ECO:0000256" key="1">
    <source>
        <dbReference type="ARBA" id="ARBA00002197"/>
    </source>
</evidence>
<evidence type="ECO:0000256" key="8">
    <source>
        <dbReference type="ARBA" id="ARBA00022679"/>
    </source>
</evidence>
<evidence type="ECO:0000256" key="6">
    <source>
        <dbReference type="ARBA" id="ARBA00022573"/>
    </source>
</evidence>
<comment type="catalytic activity">
    <reaction evidence="10 11">
        <text>5,6-dimethylbenzimidazole + nicotinate beta-D-ribonucleotide = alpha-ribazole 5'-phosphate + nicotinate + H(+)</text>
        <dbReference type="Rhea" id="RHEA:11196"/>
        <dbReference type="ChEBI" id="CHEBI:15378"/>
        <dbReference type="ChEBI" id="CHEBI:15890"/>
        <dbReference type="ChEBI" id="CHEBI:32544"/>
        <dbReference type="ChEBI" id="CHEBI:57502"/>
        <dbReference type="ChEBI" id="CHEBI:57918"/>
        <dbReference type="EC" id="2.4.2.21"/>
    </reaction>
</comment>
<dbReference type="InterPro" id="IPR036087">
    <property type="entry name" value="Nict_dMeBzImd_PRibTrfase_sf"/>
</dbReference>
<dbReference type="Pfam" id="PF02277">
    <property type="entry name" value="DBI_PRT"/>
    <property type="match status" value="1"/>
</dbReference>
<dbReference type="PANTHER" id="PTHR43463">
    <property type="entry name" value="NICOTINATE-NUCLEOTIDE--DIMETHYLBENZIMIDAZOLE PHOSPHORIBOSYLTRANSFERASE"/>
    <property type="match status" value="1"/>
</dbReference>
<dbReference type="EMBL" id="JACSNV010000011">
    <property type="protein sequence ID" value="MBM6878256.1"/>
    <property type="molecule type" value="Genomic_DNA"/>
</dbReference>
<keyword evidence="8 11" id="KW-0808">Transferase</keyword>
<evidence type="ECO:0000313" key="13">
    <source>
        <dbReference type="Proteomes" id="UP000729290"/>
    </source>
</evidence>
<dbReference type="Gene3D" id="1.10.1610.10">
    <property type="match status" value="1"/>
</dbReference>
<comment type="pathway">
    <text evidence="2 11">Nucleoside biosynthesis; alpha-ribazole biosynthesis; alpha-ribazole from 5,6-dimethylbenzimidazole: step 1/2.</text>
</comment>
<dbReference type="InterPro" id="IPR003200">
    <property type="entry name" value="Nict_dMeBzImd_PRibTrfase"/>
</dbReference>
<evidence type="ECO:0000256" key="5">
    <source>
        <dbReference type="ARBA" id="ARBA00015486"/>
    </source>
</evidence>
<evidence type="ECO:0000256" key="11">
    <source>
        <dbReference type="HAMAP-Rule" id="MF_00230"/>
    </source>
</evidence>
<dbReference type="EC" id="2.4.2.21" evidence="4 11"/>
<dbReference type="GO" id="GO:0008939">
    <property type="term" value="F:nicotinate-nucleotide-dimethylbenzimidazole phosphoribosyltransferase activity"/>
    <property type="evidence" value="ECO:0007669"/>
    <property type="project" value="UniProtKB-EC"/>
</dbReference>
<sequence>MGIQEAWVTERIRKITPPSEEARAEAKARWMACAHPLGSLGLLETIMEDAAALTGSAKLDIEKKAVLVFCADHGVVAQGVSQCDSSVTTAIVRGLAAGRTAVCNMAERAGCQVIPVDLGVRDLPPAEGVLSRRVGNGTGDFTLGPAMTREQAALAIRYGMELVEELKNQGVGLLATGEAGIGNTTASTAMACVWTGLPPEKLTGRGAGLSDEGLRRKISAVQKALEVNGPDANDPLDVLAKVGGFDIAAMCGAFLGGALYKVPVLADGFISSVAALCALRLCPAAEKAVFASHVSAEPAGRLLLELLEKKPLLSAGMRLGEGTGAVAVMPLWDMAAAVYEDSYTFSECGIEAYVPLGEET</sequence>
<keyword evidence="13" id="KW-1185">Reference proteome</keyword>
<dbReference type="SUPFAM" id="SSF52733">
    <property type="entry name" value="Nicotinate mononucleotide:5,6-dimethylbenzimidazole phosphoribosyltransferase (CobT)"/>
    <property type="match status" value="1"/>
</dbReference>
<organism evidence="12 13">
    <name type="scientific">Anaerotignum lactatifermentans</name>
    <dbReference type="NCBI Taxonomy" id="160404"/>
    <lineage>
        <taxon>Bacteria</taxon>
        <taxon>Bacillati</taxon>
        <taxon>Bacillota</taxon>
        <taxon>Clostridia</taxon>
        <taxon>Lachnospirales</taxon>
        <taxon>Anaerotignaceae</taxon>
        <taxon>Anaerotignum</taxon>
    </lineage>
</organism>
<dbReference type="HAMAP" id="MF_00230">
    <property type="entry name" value="CobT"/>
    <property type="match status" value="1"/>
</dbReference>
<dbReference type="InterPro" id="IPR023195">
    <property type="entry name" value="Nict_dMeBzImd_PRibTrfase_N"/>
</dbReference>
<keyword evidence="7 11" id="KW-0328">Glycosyltransferase</keyword>
<name>A0ABS2G9U0_9FIRM</name>
<protein>
    <recommendedName>
        <fullName evidence="5 11">Nicotinate-nucleotide--dimethylbenzimidazole phosphoribosyltransferase</fullName>
        <shortName evidence="11">NN:DBI PRT</shortName>
        <ecNumber evidence="4 11">2.4.2.21</ecNumber>
    </recommendedName>
    <alternativeName>
        <fullName evidence="9 11">N(1)-alpha-phosphoribosyltransferase</fullName>
    </alternativeName>
</protein>
<comment type="caution">
    <text evidence="12">The sequence shown here is derived from an EMBL/GenBank/DDBJ whole genome shotgun (WGS) entry which is preliminary data.</text>
</comment>
<evidence type="ECO:0000256" key="4">
    <source>
        <dbReference type="ARBA" id="ARBA00011991"/>
    </source>
</evidence>
<proteinExistence type="inferred from homology"/>
<dbReference type="Gene3D" id="3.40.50.10210">
    <property type="match status" value="1"/>
</dbReference>
<evidence type="ECO:0000256" key="3">
    <source>
        <dbReference type="ARBA" id="ARBA00007110"/>
    </source>
</evidence>
<keyword evidence="6 11" id="KW-0169">Cobalamin biosynthesis</keyword>
<dbReference type="Proteomes" id="UP000729290">
    <property type="component" value="Unassembled WGS sequence"/>
</dbReference>
<evidence type="ECO:0000313" key="12">
    <source>
        <dbReference type="EMBL" id="MBM6878256.1"/>
    </source>
</evidence>
<dbReference type="NCBIfam" id="TIGR03160">
    <property type="entry name" value="cobT_DBIPRT"/>
    <property type="match status" value="1"/>
</dbReference>